<reference evidence="14" key="1">
    <citation type="journal article" date="2021" name="Proc. Natl. Acad. Sci. U.S.A.">
        <title>A Catalog of Tens of Thousands of Viruses from Human Metagenomes Reveals Hidden Associations with Chronic Diseases.</title>
        <authorList>
            <person name="Tisza M.J."/>
            <person name="Buck C.B."/>
        </authorList>
    </citation>
    <scope>NUCLEOTIDE SEQUENCE</scope>
    <source>
        <strain evidence="14">CtOAf25</strain>
    </source>
</reference>
<comment type="subcellular location">
    <subcellularLocation>
        <location evidence="1">Cell outer membrane</location>
    </subcellularLocation>
</comment>
<evidence type="ECO:0000256" key="2">
    <source>
        <dbReference type="ARBA" id="ARBA00005848"/>
    </source>
</evidence>
<feature type="domain" description="Trimeric autotransporter adhesin YadA-like C-terminal membrane anchor" evidence="11">
    <location>
        <begin position="395"/>
        <end position="448"/>
    </location>
</feature>
<evidence type="ECO:0000256" key="4">
    <source>
        <dbReference type="ARBA" id="ARBA00022452"/>
    </source>
</evidence>
<evidence type="ECO:0000256" key="6">
    <source>
        <dbReference type="ARBA" id="ARBA00022729"/>
    </source>
</evidence>
<keyword evidence="8" id="KW-0472">Membrane</keyword>
<evidence type="ECO:0000313" key="14">
    <source>
        <dbReference type="EMBL" id="DAE08331.1"/>
    </source>
</evidence>
<dbReference type="InterPro" id="IPR008640">
    <property type="entry name" value="Adhesin_Head_dom"/>
</dbReference>
<dbReference type="EMBL" id="BK015468">
    <property type="protein sequence ID" value="DAE08331.1"/>
    <property type="molecule type" value="Genomic_DNA"/>
</dbReference>
<proteinExistence type="inferred from homology"/>
<keyword evidence="5" id="KW-0812">Transmembrane</keyword>
<name>A0A8S5PP99_9CAUD</name>
<dbReference type="CDD" id="cd12820">
    <property type="entry name" value="LbR_YadA-like"/>
    <property type="match status" value="1"/>
</dbReference>
<dbReference type="Gene3D" id="1.20.5.170">
    <property type="match status" value="1"/>
</dbReference>
<evidence type="ECO:0000259" key="11">
    <source>
        <dbReference type="Pfam" id="PF03895"/>
    </source>
</evidence>
<evidence type="ECO:0000256" key="9">
    <source>
        <dbReference type="ARBA" id="ARBA00023237"/>
    </source>
</evidence>
<feature type="domain" description="Trimeric autotransporter adhesin YadA-like head" evidence="12">
    <location>
        <begin position="58"/>
        <end position="81"/>
    </location>
</feature>
<evidence type="ECO:0000256" key="10">
    <source>
        <dbReference type="SAM" id="Coils"/>
    </source>
</evidence>
<evidence type="ECO:0000259" key="13">
    <source>
        <dbReference type="Pfam" id="PF05662"/>
    </source>
</evidence>
<dbReference type="Pfam" id="PF05658">
    <property type="entry name" value="YadA_head"/>
    <property type="match status" value="2"/>
</dbReference>
<dbReference type="GO" id="GO:0019867">
    <property type="term" value="C:outer membrane"/>
    <property type="evidence" value="ECO:0007669"/>
    <property type="project" value="InterPro"/>
</dbReference>
<dbReference type="Gene3D" id="2.150.10.10">
    <property type="entry name" value="Serralysin-like metalloprotease, C-terminal"/>
    <property type="match status" value="1"/>
</dbReference>
<evidence type="ECO:0000256" key="5">
    <source>
        <dbReference type="ARBA" id="ARBA00022692"/>
    </source>
</evidence>
<sequence length="485" mass="51144">MVAQVNKFSKLINIKGEINMNNKLVLATMVMAAVTGSTFANGLVVGQVEPNTTAPVVSGYNSAALGVNTVVTGTSTIVLGRDNKVSGNDTTVIGSNNGTVSANQTTIIGYNNKTNSNQEQVVIGANSETAGQGATVIGTHGKATAWDAYAVGNNTIADKSNSVALGTNSVTDDAVPTKQVVLNGVTHVFAGENPQSVVSVGSKDRAGFGGVKYYNRQITNVAAGQVDAASTDAVNGSQLYAAYDEIASMGAKLAKHDKDIKCLNIRVDRNVNNIKNLTAKVDNNYTTITNSINATNERVGANSKAIQDNTDAIKVNAGNIKANTDAINRHETVINNHATIINNHEQTLVDHANVLENHENRIESLERGMTRNVEREIGKAGAANAALSSLHYLGYNKDDKMTFSVGVGHYKGHSAVALGGFYAPNEHVMFSVGGTLGSEKMVNASVNFRLGKGSEYELNHKGKIKELETLVTKLVAEVEELKAGK</sequence>
<keyword evidence="9" id="KW-0998">Cell outer membrane</keyword>
<evidence type="ECO:0000256" key="7">
    <source>
        <dbReference type="ARBA" id="ARBA00022927"/>
    </source>
</evidence>
<keyword evidence="6" id="KW-0732">Signal</keyword>
<evidence type="ECO:0000259" key="12">
    <source>
        <dbReference type="Pfam" id="PF05658"/>
    </source>
</evidence>
<evidence type="ECO:0000256" key="3">
    <source>
        <dbReference type="ARBA" id="ARBA00022448"/>
    </source>
</evidence>
<feature type="coiled-coil region" evidence="10">
    <location>
        <begin position="341"/>
        <end position="375"/>
    </location>
</feature>
<dbReference type="Pfam" id="PF03895">
    <property type="entry name" value="YadA_anchor"/>
    <property type="match status" value="1"/>
</dbReference>
<evidence type="ECO:0000256" key="8">
    <source>
        <dbReference type="ARBA" id="ARBA00023136"/>
    </source>
</evidence>
<dbReference type="InterPro" id="IPR005594">
    <property type="entry name" value="YadA_C"/>
</dbReference>
<dbReference type="SUPFAM" id="SSF54523">
    <property type="entry name" value="Pili subunits"/>
    <property type="match status" value="1"/>
</dbReference>
<dbReference type="InterPro" id="IPR045584">
    <property type="entry name" value="Pilin-like"/>
</dbReference>
<dbReference type="InterPro" id="IPR011049">
    <property type="entry name" value="Serralysin-like_metalloprot_C"/>
</dbReference>
<feature type="domain" description="Trimeric autotransporter adhesin YadA-like head" evidence="12">
    <location>
        <begin position="147"/>
        <end position="169"/>
    </location>
</feature>
<keyword evidence="10" id="KW-0175">Coiled coil</keyword>
<keyword evidence="7" id="KW-0653">Protein transport</keyword>
<dbReference type="Pfam" id="PF05662">
    <property type="entry name" value="YadA_stalk"/>
    <property type="match status" value="1"/>
</dbReference>
<feature type="domain" description="Trimeric autotransporter adhesin YadA-like stalk" evidence="13">
    <location>
        <begin position="217"/>
        <end position="246"/>
    </location>
</feature>
<keyword evidence="4" id="KW-1134">Transmembrane beta strand</keyword>
<dbReference type="InterPro" id="IPR008635">
    <property type="entry name" value="Coiled_stalk_dom"/>
</dbReference>
<protein>
    <submittedName>
        <fullName evidence="14">YadA-like protein</fullName>
    </submittedName>
</protein>
<dbReference type="SUPFAM" id="SSF101967">
    <property type="entry name" value="Adhesin YadA, collagen-binding domain"/>
    <property type="match status" value="1"/>
</dbReference>
<keyword evidence="3" id="KW-0813">Transport</keyword>
<comment type="similarity">
    <text evidence="2">Belongs to the autotransporter-2 (AT-2) (TC 1.B.40) family.</text>
</comment>
<dbReference type="Gene3D" id="3.30.1300.30">
    <property type="entry name" value="GSPII I/J protein-like"/>
    <property type="match status" value="1"/>
</dbReference>
<accession>A0A8S5PP99</accession>
<dbReference type="GO" id="GO:0015031">
    <property type="term" value="P:protein transport"/>
    <property type="evidence" value="ECO:0007669"/>
    <property type="project" value="UniProtKB-KW"/>
</dbReference>
<evidence type="ECO:0000256" key="1">
    <source>
        <dbReference type="ARBA" id="ARBA00004442"/>
    </source>
</evidence>
<organism evidence="14">
    <name type="scientific">Podoviridae sp. ctOAf25</name>
    <dbReference type="NCBI Taxonomy" id="2825245"/>
    <lineage>
        <taxon>Viruses</taxon>
        <taxon>Duplodnaviria</taxon>
        <taxon>Heunggongvirae</taxon>
        <taxon>Uroviricota</taxon>
        <taxon>Caudoviricetes</taxon>
    </lineage>
</organism>